<comment type="caution">
    <text evidence="9">The sequence shown here is derived from an EMBL/GenBank/DDBJ whole genome shotgun (WGS) entry which is preliminary data.</text>
</comment>
<accession>A0A6V7R5T1</accession>
<reference evidence="9 10" key="1">
    <citation type="submission" date="2020-07" db="EMBL/GenBank/DDBJ databases">
        <authorList>
            <person name="Criscuolo A."/>
        </authorList>
    </citation>
    <scope>NUCLEOTIDE SEQUENCE [LARGE SCALE GENOMIC DNA]</scope>
    <source>
        <strain evidence="10">CIP 111030</strain>
    </source>
</reference>
<dbReference type="InterPro" id="IPR023090">
    <property type="entry name" value="UPF0702_alpha/beta_dom_sf"/>
</dbReference>
<dbReference type="Pfam" id="PF04239">
    <property type="entry name" value="DUF421"/>
    <property type="match status" value="1"/>
</dbReference>
<proteinExistence type="inferred from homology"/>
<keyword evidence="6 7" id="KW-0472">Membrane</keyword>
<name>A0A6V7R5T1_9BACL</name>
<dbReference type="Gene3D" id="3.30.240.20">
    <property type="entry name" value="bsu07140 like domains"/>
    <property type="match status" value="1"/>
</dbReference>
<dbReference type="RefSeq" id="WP_186085286.1">
    <property type="nucleotide sequence ID" value="NZ_CAJEWE010000006.1"/>
</dbReference>
<evidence type="ECO:0000256" key="2">
    <source>
        <dbReference type="ARBA" id="ARBA00006448"/>
    </source>
</evidence>
<evidence type="ECO:0000256" key="3">
    <source>
        <dbReference type="ARBA" id="ARBA00022475"/>
    </source>
</evidence>
<dbReference type="PANTHER" id="PTHR34582:SF6">
    <property type="entry name" value="UPF0702 TRANSMEMBRANE PROTEIN YCAP"/>
    <property type="match status" value="1"/>
</dbReference>
<dbReference type="AlphaFoldDB" id="A0A6V7R5T1"/>
<feature type="transmembrane region" description="Helical" evidence="7">
    <location>
        <begin position="6"/>
        <end position="24"/>
    </location>
</feature>
<gene>
    <name evidence="9" type="ORF">JEOSCH030_00405</name>
</gene>
<evidence type="ECO:0000256" key="5">
    <source>
        <dbReference type="ARBA" id="ARBA00022989"/>
    </source>
</evidence>
<feature type="domain" description="YetF C-terminal" evidence="8">
    <location>
        <begin position="49"/>
        <end position="131"/>
    </location>
</feature>
<dbReference type="Proteomes" id="UP000521032">
    <property type="component" value="Unassembled WGS sequence"/>
</dbReference>
<evidence type="ECO:0000259" key="8">
    <source>
        <dbReference type="Pfam" id="PF04239"/>
    </source>
</evidence>
<comment type="similarity">
    <text evidence="2">Belongs to the UPF0702 family.</text>
</comment>
<keyword evidence="3" id="KW-1003">Cell membrane</keyword>
<evidence type="ECO:0000313" key="10">
    <source>
        <dbReference type="Proteomes" id="UP000521032"/>
    </source>
</evidence>
<comment type="subcellular location">
    <subcellularLocation>
        <location evidence="1">Cell membrane</location>
        <topology evidence="1">Multi-pass membrane protein</topology>
    </subcellularLocation>
</comment>
<evidence type="ECO:0000256" key="7">
    <source>
        <dbReference type="SAM" id="Phobius"/>
    </source>
</evidence>
<keyword evidence="10" id="KW-1185">Reference proteome</keyword>
<dbReference type="EMBL" id="CAJEWE010000006">
    <property type="protein sequence ID" value="CAD2072750.1"/>
    <property type="molecule type" value="Genomic_DNA"/>
</dbReference>
<protein>
    <recommendedName>
        <fullName evidence="8">YetF C-terminal domain-containing protein</fullName>
    </recommendedName>
</protein>
<keyword evidence="5 7" id="KW-1133">Transmembrane helix</keyword>
<evidence type="ECO:0000256" key="1">
    <source>
        <dbReference type="ARBA" id="ARBA00004651"/>
    </source>
</evidence>
<dbReference type="PANTHER" id="PTHR34582">
    <property type="entry name" value="UPF0702 TRANSMEMBRANE PROTEIN YCAP"/>
    <property type="match status" value="1"/>
</dbReference>
<sequence>MDIFIITLKLALGFIIILLIMRLLGKRNLAQLNAGDVIYLLVFGGILEESIYDISEIKNMYVESDGGFSIEKYNTAYPLKEYDYQIYELIKNNEINTDTLKHINHDEHWLFKQLEKRQITTINDVFYADWSFDRGIHIIKYK</sequence>
<evidence type="ECO:0000256" key="4">
    <source>
        <dbReference type="ARBA" id="ARBA00022692"/>
    </source>
</evidence>
<dbReference type="GO" id="GO:0005886">
    <property type="term" value="C:plasma membrane"/>
    <property type="evidence" value="ECO:0007669"/>
    <property type="project" value="UniProtKB-SubCell"/>
</dbReference>
<dbReference type="InterPro" id="IPR007353">
    <property type="entry name" value="DUF421"/>
</dbReference>
<evidence type="ECO:0000313" key="9">
    <source>
        <dbReference type="EMBL" id="CAD2072750.1"/>
    </source>
</evidence>
<organism evidence="9 10">
    <name type="scientific">Phocicoccus schoeneichii</name>
    <dbReference type="NCBI Taxonomy" id="1812261"/>
    <lineage>
        <taxon>Bacteria</taxon>
        <taxon>Bacillati</taxon>
        <taxon>Bacillota</taxon>
        <taxon>Bacilli</taxon>
        <taxon>Bacillales</taxon>
        <taxon>Salinicoccaceae</taxon>
        <taxon>Phocicoccus</taxon>
    </lineage>
</organism>
<keyword evidence="4 7" id="KW-0812">Transmembrane</keyword>
<evidence type="ECO:0000256" key="6">
    <source>
        <dbReference type="ARBA" id="ARBA00023136"/>
    </source>
</evidence>